<sequence length="445" mass="49427">MPILLYFFLKASTLSDNRSSRERLIFDIKITGLKTLEPVLRYDTALGSGTRSWSQREQLMQKVNEVICIHAGRAASSRWYEIRHLAKDDPRNCTTAPGSSEWRSKRGTNGLSELARRPQHAAAAAAPLAITVTSRAAPAMSMEATVATVAQNHDKAICHTSAETTLFLEGQKIELIGHPPHSPDLAPKDFYLFRSPTSALRRLRGAAPERVCVSPSLRVINSDYIKGTSRFSKIGGPRYLTIIHQQDECSADSESQQSHGVTPRHPSVLFTFLHLKCYDTKCYVKILWEVRDLSTKILDLLHYPSRSHADSQLARDLGPRAAGTDIGGRRAEARRGTNAASPLPCAAAHEHITAYAARPKSKPSETRMECCGKVNAGHEAANVLQTPRRSVRPHAVVAPRAQSLHLKPYRRSKKKIFPIFRRRAATGDPNNNRNEKKPLRRSSFG</sequence>
<dbReference type="Gene3D" id="3.30.420.10">
    <property type="entry name" value="Ribonuclease H-like superfamily/Ribonuclease H"/>
    <property type="match status" value="1"/>
</dbReference>
<name>A0A4C1V3R4_EUMVA</name>
<accession>A0A4C1V3R4</accession>
<dbReference type="EMBL" id="BGZK01000267">
    <property type="protein sequence ID" value="GBP32927.1"/>
    <property type="molecule type" value="Genomic_DNA"/>
</dbReference>
<protein>
    <recommendedName>
        <fullName evidence="4">Histone-lysine N-methyltransferase SETMAR</fullName>
    </recommendedName>
</protein>
<evidence type="ECO:0000313" key="2">
    <source>
        <dbReference type="EMBL" id="GBP32927.1"/>
    </source>
</evidence>
<dbReference type="AlphaFoldDB" id="A0A4C1V3R4"/>
<evidence type="ECO:0000256" key="1">
    <source>
        <dbReference type="SAM" id="MobiDB-lite"/>
    </source>
</evidence>
<comment type="caution">
    <text evidence="2">The sequence shown here is derived from an EMBL/GenBank/DDBJ whole genome shotgun (WGS) entry which is preliminary data.</text>
</comment>
<gene>
    <name evidence="2" type="ORF">EVAR_20104_1</name>
</gene>
<evidence type="ECO:0000313" key="3">
    <source>
        <dbReference type="Proteomes" id="UP000299102"/>
    </source>
</evidence>
<feature type="region of interest" description="Disordered" evidence="1">
    <location>
        <begin position="421"/>
        <end position="445"/>
    </location>
</feature>
<evidence type="ECO:0008006" key="4">
    <source>
        <dbReference type="Google" id="ProtNLM"/>
    </source>
</evidence>
<reference evidence="2 3" key="1">
    <citation type="journal article" date="2019" name="Commun. Biol.">
        <title>The bagworm genome reveals a unique fibroin gene that provides high tensile strength.</title>
        <authorList>
            <person name="Kono N."/>
            <person name="Nakamura H."/>
            <person name="Ohtoshi R."/>
            <person name="Tomita M."/>
            <person name="Numata K."/>
            <person name="Arakawa K."/>
        </authorList>
    </citation>
    <scope>NUCLEOTIDE SEQUENCE [LARGE SCALE GENOMIC DNA]</scope>
</reference>
<dbReference type="GO" id="GO:0003676">
    <property type="term" value="F:nucleic acid binding"/>
    <property type="evidence" value="ECO:0007669"/>
    <property type="project" value="InterPro"/>
</dbReference>
<keyword evidence="3" id="KW-1185">Reference proteome</keyword>
<dbReference type="OrthoDB" id="10261439at2759"/>
<dbReference type="InterPro" id="IPR036397">
    <property type="entry name" value="RNaseH_sf"/>
</dbReference>
<dbReference type="Proteomes" id="UP000299102">
    <property type="component" value="Unassembled WGS sequence"/>
</dbReference>
<proteinExistence type="predicted"/>
<organism evidence="2 3">
    <name type="scientific">Eumeta variegata</name>
    <name type="common">Bagworm moth</name>
    <name type="synonym">Eumeta japonica</name>
    <dbReference type="NCBI Taxonomy" id="151549"/>
    <lineage>
        <taxon>Eukaryota</taxon>
        <taxon>Metazoa</taxon>
        <taxon>Ecdysozoa</taxon>
        <taxon>Arthropoda</taxon>
        <taxon>Hexapoda</taxon>
        <taxon>Insecta</taxon>
        <taxon>Pterygota</taxon>
        <taxon>Neoptera</taxon>
        <taxon>Endopterygota</taxon>
        <taxon>Lepidoptera</taxon>
        <taxon>Glossata</taxon>
        <taxon>Ditrysia</taxon>
        <taxon>Tineoidea</taxon>
        <taxon>Psychidae</taxon>
        <taxon>Oiketicinae</taxon>
        <taxon>Eumeta</taxon>
    </lineage>
</organism>